<dbReference type="Proteomes" id="UP000683507">
    <property type="component" value="Chromosome"/>
</dbReference>
<gene>
    <name evidence="1" type="ORF">CRYO30217_00649</name>
</gene>
<evidence type="ECO:0000313" key="1">
    <source>
        <dbReference type="EMBL" id="CAG5078354.1"/>
    </source>
</evidence>
<dbReference type="RefSeq" id="WP_258540878.1">
    <property type="nucleotide sequence ID" value="NZ_OU015584.1"/>
</dbReference>
<accession>A0A916JL71</accession>
<name>A0A916JL71_9FLAO</name>
<organism evidence="1 2">
    <name type="scientific">Parvicella tangerina</name>
    <dbReference type="NCBI Taxonomy" id="2829795"/>
    <lineage>
        <taxon>Bacteria</taxon>
        <taxon>Pseudomonadati</taxon>
        <taxon>Bacteroidota</taxon>
        <taxon>Flavobacteriia</taxon>
        <taxon>Flavobacteriales</taxon>
        <taxon>Parvicellaceae</taxon>
        <taxon>Parvicella</taxon>
    </lineage>
</organism>
<dbReference type="AlphaFoldDB" id="A0A916JL71"/>
<dbReference type="KEGG" id="ptan:CRYO30217_00649"/>
<proteinExistence type="predicted"/>
<reference evidence="1" key="1">
    <citation type="submission" date="2021-04" db="EMBL/GenBank/DDBJ databases">
        <authorList>
            <person name="Rodrigo-Torres L."/>
            <person name="Arahal R. D."/>
            <person name="Lucena T."/>
        </authorList>
    </citation>
    <scope>NUCLEOTIDE SEQUENCE</scope>
    <source>
        <strain evidence="1">AS29M-1</strain>
    </source>
</reference>
<keyword evidence="2" id="KW-1185">Reference proteome</keyword>
<sequence>MTSLFIAPLILFASHSIESPKEITLQEAMANNLVEVSIESVGGYSGKCVALHVNSDSRKKFNLIVEPGDLFISEFDENQNILVVEEQVLAMEDVEDDFRIEGFCCEAHDSSPGEGDGFTLTKVKNEKLAKLANYISGKGVDLDNKQSAIWAVSDGNSVSDIYPTNKASKPLRKYVCELTGQKDVWFNTKKNYHVTESRQIVSEPVLITGEVKYDVKEPGKVYCSVYDSEGNVMLELVKGTQIPYAADLSFEFQGKVKGWDEGDYFVKVFLDEKEIHSQKFTV</sequence>
<dbReference type="EMBL" id="OU015584">
    <property type="protein sequence ID" value="CAG5078354.1"/>
    <property type="molecule type" value="Genomic_DNA"/>
</dbReference>
<protein>
    <submittedName>
        <fullName evidence="1">Uncharacterized protein</fullName>
    </submittedName>
</protein>
<evidence type="ECO:0000313" key="2">
    <source>
        <dbReference type="Proteomes" id="UP000683507"/>
    </source>
</evidence>